<dbReference type="GO" id="GO:0022857">
    <property type="term" value="F:transmembrane transporter activity"/>
    <property type="evidence" value="ECO:0007669"/>
    <property type="project" value="InterPro"/>
</dbReference>
<dbReference type="Pfam" id="PF02472">
    <property type="entry name" value="ExbD"/>
    <property type="match status" value="1"/>
</dbReference>
<evidence type="ECO:0000256" key="4">
    <source>
        <dbReference type="ARBA" id="ARBA00022692"/>
    </source>
</evidence>
<keyword evidence="4 7" id="KW-0812">Transmembrane</keyword>
<dbReference type="Proteomes" id="UP001147830">
    <property type="component" value="Unassembled WGS sequence"/>
</dbReference>
<keyword evidence="10" id="KW-1185">Reference proteome</keyword>
<comment type="subcellular location">
    <subcellularLocation>
        <location evidence="1">Cell membrane</location>
        <topology evidence="1">Single-pass membrane protein</topology>
    </subcellularLocation>
    <subcellularLocation>
        <location evidence="7">Cell membrane</location>
        <topology evidence="7">Single-pass type II membrane protein</topology>
    </subcellularLocation>
</comment>
<evidence type="ECO:0000256" key="8">
    <source>
        <dbReference type="SAM" id="Phobius"/>
    </source>
</evidence>
<dbReference type="PANTHER" id="PTHR30558">
    <property type="entry name" value="EXBD MEMBRANE COMPONENT OF PMF-DRIVEN MACROMOLECULE IMPORT SYSTEM"/>
    <property type="match status" value="1"/>
</dbReference>
<name>A0A9X2WGA6_9GAMM</name>
<dbReference type="EMBL" id="JAOANI010000019">
    <property type="protein sequence ID" value="MCT7359805.1"/>
    <property type="molecule type" value="Genomic_DNA"/>
</dbReference>
<evidence type="ECO:0000313" key="9">
    <source>
        <dbReference type="EMBL" id="MCT7359805.1"/>
    </source>
</evidence>
<dbReference type="GO" id="GO:0005886">
    <property type="term" value="C:plasma membrane"/>
    <property type="evidence" value="ECO:0007669"/>
    <property type="project" value="UniProtKB-SubCell"/>
</dbReference>
<proteinExistence type="inferred from homology"/>
<reference evidence="9" key="1">
    <citation type="journal article" date="2022" name="Front. Microbiol.">
        <title>Genome-based taxonomic rearrangement of Oceanobacter-related bacteria including the description of Thalassolituus hydrocarbonoclasticus sp. nov. and Thalassolituus pacificus sp. nov. and emended description of the genus Thalassolituus.</title>
        <authorList>
            <person name="Dong C."/>
            <person name="Wei L."/>
            <person name="Wang J."/>
            <person name="Lai Q."/>
            <person name="Huang Z."/>
            <person name="Shao Z."/>
        </authorList>
    </citation>
    <scope>NUCLEOTIDE SEQUENCE</scope>
    <source>
        <strain evidence="9">59MF3M-4</strain>
    </source>
</reference>
<dbReference type="Gene3D" id="3.30.420.270">
    <property type="match status" value="1"/>
</dbReference>
<evidence type="ECO:0000256" key="7">
    <source>
        <dbReference type="RuleBase" id="RU003879"/>
    </source>
</evidence>
<organism evidence="9 10">
    <name type="scientific">Thalassolituus pacificus</name>
    <dbReference type="NCBI Taxonomy" id="2975440"/>
    <lineage>
        <taxon>Bacteria</taxon>
        <taxon>Pseudomonadati</taxon>
        <taxon>Pseudomonadota</taxon>
        <taxon>Gammaproteobacteria</taxon>
        <taxon>Oceanospirillales</taxon>
        <taxon>Oceanospirillaceae</taxon>
        <taxon>Thalassolituus</taxon>
    </lineage>
</organism>
<keyword evidence="5 8" id="KW-1133">Transmembrane helix</keyword>
<evidence type="ECO:0000256" key="6">
    <source>
        <dbReference type="ARBA" id="ARBA00023136"/>
    </source>
</evidence>
<protein>
    <submittedName>
        <fullName evidence="9">Biopolymer transporter ExbD</fullName>
    </submittedName>
</protein>
<evidence type="ECO:0000256" key="2">
    <source>
        <dbReference type="ARBA" id="ARBA00005811"/>
    </source>
</evidence>
<comment type="similarity">
    <text evidence="2 7">Belongs to the ExbD/TolR family.</text>
</comment>
<accession>A0A9X2WGA6</accession>
<dbReference type="GO" id="GO:0015031">
    <property type="term" value="P:protein transport"/>
    <property type="evidence" value="ECO:0007669"/>
    <property type="project" value="UniProtKB-KW"/>
</dbReference>
<keyword evidence="7" id="KW-0813">Transport</keyword>
<feature type="transmembrane region" description="Helical" evidence="8">
    <location>
        <begin position="21"/>
        <end position="41"/>
    </location>
</feature>
<dbReference type="RefSeq" id="WP_260976660.1">
    <property type="nucleotide sequence ID" value="NZ_JAOANI010000019.1"/>
</dbReference>
<keyword evidence="7" id="KW-0653">Protein transport</keyword>
<evidence type="ECO:0000256" key="1">
    <source>
        <dbReference type="ARBA" id="ARBA00004162"/>
    </source>
</evidence>
<reference evidence="9" key="2">
    <citation type="submission" date="2022-08" db="EMBL/GenBank/DDBJ databases">
        <authorList>
            <person name="Dong C."/>
        </authorList>
    </citation>
    <scope>NUCLEOTIDE SEQUENCE</scope>
    <source>
        <strain evidence="9">59MF3M-4</strain>
    </source>
</reference>
<keyword evidence="3" id="KW-1003">Cell membrane</keyword>
<dbReference type="InterPro" id="IPR003400">
    <property type="entry name" value="ExbD"/>
</dbReference>
<keyword evidence="6 8" id="KW-0472">Membrane</keyword>
<comment type="caution">
    <text evidence="9">The sequence shown here is derived from an EMBL/GenBank/DDBJ whole genome shotgun (WGS) entry which is preliminary data.</text>
</comment>
<evidence type="ECO:0000256" key="5">
    <source>
        <dbReference type="ARBA" id="ARBA00022989"/>
    </source>
</evidence>
<dbReference type="AlphaFoldDB" id="A0A9X2WGA6"/>
<evidence type="ECO:0000313" key="10">
    <source>
        <dbReference type="Proteomes" id="UP001147830"/>
    </source>
</evidence>
<evidence type="ECO:0000256" key="3">
    <source>
        <dbReference type="ARBA" id="ARBA00022475"/>
    </source>
</evidence>
<sequence>MKMSRRAKRMQRNHKRNANKSGLNLTALMDIFTILVFFLMVNQSEVEVQSSDAIQLPASLADNKPNENITVLVSKDDILVQGRAVISTAAASKISGEEIAELKKELDYLAARSPLSAEQKEQGRPVTIMGDKDIPYALLKKVMNTCAKAEFNNISLAVNQKPPAKGGA</sequence>
<gene>
    <name evidence="9" type="ORF">NYR02_12365</name>
</gene>